<evidence type="ECO:0000256" key="1">
    <source>
        <dbReference type="SAM" id="MobiDB-lite"/>
    </source>
</evidence>
<accession>A0ABU7CHF9</accession>
<gene>
    <name evidence="2" type="ORF">ATANTOWER_002100</name>
</gene>
<evidence type="ECO:0000313" key="2">
    <source>
        <dbReference type="EMBL" id="MED6261190.1"/>
    </source>
</evidence>
<reference evidence="2 3" key="1">
    <citation type="submission" date="2021-07" db="EMBL/GenBank/DDBJ databases">
        <authorList>
            <person name="Palmer J.M."/>
        </authorList>
    </citation>
    <scope>NUCLEOTIDE SEQUENCE [LARGE SCALE GENOMIC DNA]</scope>
    <source>
        <strain evidence="2 3">AT_MEX2019</strain>
        <tissue evidence="2">Muscle</tissue>
    </source>
</reference>
<comment type="caution">
    <text evidence="2">The sequence shown here is derived from an EMBL/GenBank/DDBJ whole genome shotgun (WGS) entry which is preliminary data.</text>
</comment>
<protein>
    <submittedName>
        <fullName evidence="2">Uncharacterized protein</fullName>
    </submittedName>
</protein>
<feature type="region of interest" description="Disordered" evidence="1">
    <location>
        <begin position="1"/>
        <end position="34"/>
    </location>
</feature>
<keyword evidence="3" id="KW-1185">Reference proteome</keyword>
<feature type="compositionally biased region" description="Polar residues" evidence="1">
    <location>
        <begin position="1"/>
        <end position="24"/>
    </location>
</feature>
<dbReference type="EMBL" id="JAHUTI010089724">
    <property type="protein sequence ID" value="MED6261190.1"/>
    <property type="molecule type" value="Genomic_DNA"/>
</dbReference>
<evidence type="ECO:0000313" key="3">
    <source>
        <dbReference type="Proteomes" id="UP001345963"/>
    </source>
</evidence>
<proteinExistence type="predicted"/>
<sequence>MDFTLLTDSETRSPALSLSDSGTPQHEPGCKGQEQSVVLPAKPPSATAAAAASGGAGLRAFLIATWSAEKSPDSLYQSSLRMNVFQTDLKTQKYICEII</sequence>
<dbReference type="Proteomes" id="UP001345963">
    <property type="component" value="Unassembled WGS sequence"/>
</dbReference>
<name>A0ABU7CHF9_9TELE</name>
<organism evidence="2 3">
    <name type="scientific">Ataeniobius toweri</name>
    <dbReference type="NCBI Taxonomy" id="208326"/>
    <lineage>
        <taxon>Eukaryota</taxon>
        <taxon>Metazoa</taxon>
        <taxon>Chordata</taxon>
        <taxon>Craniata</taxon>
        <taxon>Vertebrata</taxon>
        <taxon>Euteleostomi</taxon>
        <taxon>Actinopterygii</taxon>
        <taxon>Neopterygii</taxon>
        <taxon>Teleostei</taxon>
        <taxon>Neoteleostei</taxon>
        <taxon>Acanthomorphata</taxon>
        <taxon>Ovalentaria</taxon>
        <taxon>Atherinomorphae</taxon>
        <taxon>Cyprinodontiformes</taxon>
        <taxon>Goodeidae</taxon>
        <taxon>Ataeniobius</taxon>
    </lineage>
</organism>